<proteinExistence type="predicted"/>
<organism evidence="2">
    <name type="scientific">freshwater metagenome</name>
    <dbReference type="NCBI Taxonomy" id="449393"/>
    <lineage>
        <taxon>unclassified sequences</taxon>
        <taxon>metagenomes</taxon>
        <taxon>ecological metagenomes</taxon>
    </lineage>
</organism>
<gene>
    <name evidence="2" type="ORF">UFOPK4237_00313</name>
</gene>
<dbReference type="AlphaFoldDB" id="A0A6J7S357"/>
<dbReference type="InterPro" id="IPR036005">
    <property type="entry name" value="Creatinase/aminopeptidase-like"/>
</dbReference>
<dbReference type="PANTHER" id="PTHR46112:SF2">
    <property type="entry name" value="XAA-PRO AMINOPEPTIDASE P-RELATED"/>
    <property type="match status" value="1"/>
</dbReference>
<dbReference type="PANTHER" id="PTHR46112">
    <property type="entry name" value="AMINOPEPTIDASE"/>
    <property type="match status" value="1"/>
</dbReference>
<dbReference type="SUPFAM" id="SSF55920">
    <property type="entry name" value="Creatinase/aminopeptidase"/>
    <property type="match status" value="1"/>
</dbReference>
<feature type="domain" description="Peptidase M24" evidence="1">
    <location>
        <begin position="10"/>
        <end position="171"/>
    </location>
</feature>
<accession>A0A6J7S357</accession>
<evidence type="ECO:0000313" key="2">
    <source>
        <dbReference type="EMBL" id="CAB5035456.1"/>
    </source>
</evidence>
<protein>
    <submittedName>
        <fullName evidence="2">Unannotated protein</fullName>
    </submittedName>
</protein>
<dbReference type="EMBL" id="CAFBPZ010000011">
    <property type="protein sequence ID" value="CAB5035456.1"/>
    <property type="molecule type" value="Genomic_DNA"/>
</dbReference>
<evidence type="ECO:0000259" key="1">
    <source>
        <dbReference type="Pfam" id="PF00557"/>
    </source>
</evidence>
<reference evidence="2" key="1">
    <citation type="submission" date="2020-05" db="EMBL/GenBank/DDBJ databases">
        <authorList>
            <person name="Chiriac C."/>
            <person name="Salcher M."/>
            <person name="Ghai R."/>
            <person name="Kavagutti S V."/>
        </authorList>
    </citation>
    <scope>NUCLEOTIDE SEQUENCE</scope>
</reference>
<name>A0A6J7S357_9ZZZZ</name>
<dbReference type="Pfam" id="PF00557">
    <property type="entry name" value="Peptidase_M24"/>
    <property type="match status" value="1"/>
</dbReference>
<dbReference type="InterPro" id="IPR050659">
    <property type="entry name" value="Peptidase_M24B"/>
</dbReference>
<dbReference type="InterPro" id="IPR000994">
    <property type="entry name" value="Pept_M24"/>
</dbReference>
<sequence>MTRLSELELAESIALELFQLALARGLLEPGKTEKTASDGIRELAEQEFGITQFWHKRIIRSGVNTLHPYRENPTVRTFSDDDILFLDFGPVLKQWEADVGRTYVIGNDPVKCLLRDDTEKIWRLGRDFALSSPNICGAELFRFMKNAAESHGYLLGDQRHVGHLIGEFPHERIEDDDATSYLTPSNTLPLHRLDHQGNRWHWILECHLVSPALGIGGFFEQLLK</sequence>
<dbReference type="CDD" id="cd01066">
    <property type="entry name" value="APP_MetAP"/>
    <property type="match status" value="1"/>
</dbReference>
<dbReference type="Gene3D" id="3.90.230.10">
    <property type="entry name" value="Creatinase/methionine aminopeptidase superfamily"/>
    <property type="match status" value="1"/>
</dbReference>